<dbReference type="EMBL" id="MT142612">
    <property type="protein sequence ID" value="QJA86069.1"/>
    <property type="molecule type" value="Genomic_DNA"/>
</dbReference>
<dbReference type="AlphaFoldDB" id="A0A6M3KVM8"/>
<name>A0A6M3KVM8_9ZZZZ</name>
<organism evidence="1">
    <name type="scientific">viral metagenome</name>
    <dbReference type="NCBI Taxonomy" id="1070528"/>
    <lineage>
        <taxon>unclassified sequences</taxon>
        <taxon>metagenomes</taxon>
        <taxon>organismal metagenomes</taxon>
    </lineage>
</organism>
<sequence length="417" mass="46064">MEVTQSSIMNIALVDAKLRKEAWNNTFWAKYAGFVDVSKDDNGNPMYKPSGKPIEMLKAYMEQGRDNMLIPMLRYLTGEPVFGDTVLKGTGEEMSLRWLRTYVNQVRHAVTQRSGQMSEQRAKIYKLYDKARPLLADWFSKYENHNVFRTFYEGVSRELSKATGYDGLGLVKRLHPNWYYTSSTTAITTVGTAKQVKAASELDTAVTAVAGGGTPIRLQVAQLHKLRSLCMTLKIPQIVTKNGYKFWMLICHPDQVSNLKSDSAYTGAVRAAFNGKMREEPELQGVVDVIEGFAIFEDIVGIRGFNTTNDDFFGSTFATAIEADTVGTNLNAIVVGNQAIGKGIAEDLRFTSEIDDHENVKEIGGAMISGYNRADYFAEADGGEVAGDAFYKGLATETIITGVSAINQSSLILMTYA</sequence>
<evidence type="ECO:0000313" key="1">
    <source>
        <dbReference type="EMBL" id="QJA86069.1"/>
    </source>
</evidence>
<gene>
    <name evidence="1" type="ORF">MM415B02141_0010</name>
</gene>
<accession>A0A6M3KVM8</accession>
<protein>
    <recommendedName>
        <fullName evidence="2">Capsid protein</fullName>
    </recommendedName>
</protein>
<dbReference type="InterPro" id="IPR025267">
    <property type="entry name" value="ORF017-like"/>
</dbReference>
<evidence type="ECO:0008006" key="2">
    <source>
        <dbReference type="Google" id="ProtNLM"/>
    </source>
</evidence>
<dbReference type="Pfam" id="PF13252">
    <property type="entry name" value="Phage_capsid_3"/>
    <property type="match status" value="1"/>
</dbReference>
<reference evidence="1" key="1">
    <citation type="submission" date="2020-03" db="EMBL/GenBank/DDBJ databases">
        <title>The deep terrestrial virosphere.</title>
        <authorList>
            <person name="Holmfeldt K."/>
            <person name="Nilsson E."/>
            <person name="Simone D."/>
            <person name="Lopez-Fernandez M."/>
            <person name="Wu X."/>
            <person name="de Brujin I."/>
            <person name="Lundin D."/>
            <person name="Andersson A."/>
            <person name="Bertilsson S."/>
            <person name="Dopson M."/>
        </authorList>
    </citation>
    <scope>NUCLEOTIDE SEQUENCE</scope>
    <source>
        <strain evidence="1">MM415B02141</strain>
    </source>
</reference>
<proteinExistence type="predicted"/>